<comment type="caution">
    <text evidence="3">The sequence shown here is derived from an EMBL/GenBank/DDBJ whole genome shotgun (WGS) entry which is preliminary data.</text>
</comment>
<name>A0A840ARX6_9HYPH</name>
<sequence length="762" mass="85250">MSYDFKTLSDADFEDLARDLIGRLLGLRFEAFCTGPDGGMDGRHSSAEGAVILQAKHYAGSSAAQLQAVMKKERTSIDTLDPARYLLATSRQLTHKTKAELAALIGPSLKSEADIFGPDDLNKLLRDYPDLEKAHIKLWLSSAAVLDRVVNAAAHTFAAIARDEIEAKVRVYAQNPSFSESAAKLEDQHVLIVSGPAGVGKTTLAEMLSYAYLAEGWELVPIRSLDDGFASLNDAKKQVFLFDDFLGRVALDKHALSMKDSDLARFIKRVRSSANARFILTTRAYILEEARRVSEYLADQRLDVSKYILDVGIYTRRIRARILYNHLLVAETPVEHIRALIESGKLADIVDHKNYNPRVIEWMTDRFHIGALSAADYPAAFLEGLRNPKGLWDTAFRTHIDDRCRHLLFALFFCSEYGDDIDNARVSYDALHHALCNRYGLPRDPKDFEEAVRILEGGFIAVSGDRLSFINPSFRDYLTEYLDDQVLLRGFAGTSRRSDWAEAVWRQGQRGATLGSLNPELAASFVSVAEAFQNWPTWKRYKADPRSMVIADGSNASRLKLILDWWNHCKEPRLIAAALALASSPPDGWNSWRDSEPAIELIRQLRDGDYFDEFPAAEELAQLIEAGLLRMLKSGVSSDDIEKLSDAIEENQTHLGPDICTAMNQLIADEFAEIYQRISDMDSESTLDEYLNTLTRLAPRAGLSKAQIARATDAVSERKIEVADKAESAEAPAFAQKRDDKNPFDDSDLINLFTPLLRRVSC</sequence>
<keyword evidence="3" id="KW-0067">ATP-binding</keyword>
<protein>
    <submittedName>
        <fullName evidence="3">Energy-coupling factor transporter ATP-binding protein EcfA2</fullName>
    </submittedName>
</protein>
<dbReference type="GO" id="GO:0009307">
    <property type="term" value="P:DNA restriction-modification system"/>
    <property type="evidence" value="ECO:0007669"/>
    <property type="project" value="InterPro"/>
</dbReference>
<dbReference type="GO" id="GO:0005524">
    <property type="term" value="F:ATP binding"/>
    <property type="evidence" value="ECO:0007669"/>
    <property type="project" value="UniProtKB-KW"/>
</dbReference>
<dbReference type="Pfam" id="PF04471">
    <property type="entry name" value="Mrr_cat"/>
    <property type="match status" value="1"/>
</dbReference>
<evidence type="ECO:0000259" key="2">
    <source>
        <dbReference type="Pfam" id="PF20720"/>
    </source>
</evidence>
<evidence type="ECO:0000313" key="4">
    <source>
        <dbReference type="Proteomes" id="UP000553963"/>
    </source>
</evidence>
<reference evidence="3 4" key="1">
    <citation type="submission" date="2020-08" db="EMBL/GenBank/DDBJ databases">
        <title>Genomic Encyclopedia of Type Strains, Phase IV (KMG-IV): sequencing the most valuable type-strain genomes for metagenomic binning, comparative biology and taxonomic classification.</title>
        <authorList>
            <person name="Goeker M."/>
        </authorList>
    </citation>
    <scope>NUCLEOTIDE SEQUENCE [LARGE SCALE GENOMIC DNA]</scope>
    <source>
        <strain evidence="3 4">DSM 25966</strain>
    </source>
</reference>
<dbReference type="Proteomes" id="UP000553963">
    <property type="component" value="Unassembled WGS sequence"/>
</dbReference>
<dbReference type="AlphaFoldDB" id="A0A840ARX6"/>
<dbReference type="RefSeq" id="WP_183400047.1">
    <property type="nucleotide sequence ID" value="NZ_JACIDS010000004.1"/>
</dbReference>
<gene>
    <name evidence="3" type="ORF">GGR25_003470</name>
</gene>
<feature type="domain" description="Novel STAND NTPase 3" evidence="2">
    <location>
        <begin position="172"/>
        <end position="327"/>
    </location>
</feature>
<dbReference type="GO" id="GO:0003677">
    <property type="term" value="F:DNA binding"/>
    <property type="evidence" value="ECO:0007669"/>
    <property type="project" value="InterPro"/>
</dbReference>
<evidence type="ECO:0000259" key="1">
    <source>
        <dbReference type="Pfam" id="PF04471"/>
    </source>
</evidence>
<dbReference type="GO" id="GO:0004519">
    <property type="term" value="F:endonuclease activity"/>
    <property type="evidence" value="ECO:0007669"/>
    <property type="project" value="InterPro"/>
</dbReference>
<dbReference type="EMBL" id="JACIDS010000004">
    <property type="protein sequence ID" value="MBB3932412.1"/>
    <property type="molecule type" value="Genomic_DNA"/>
</dbReference>
<dbReference type="Pfam" id="PF20720">
    <property type="entry name" value="nSTAND3"/>
    <property type="match status" value="1"/>
</dbReference>
<feature type="domain" description="Restriction endonuclease type IV Mrr" evidence="1">
    <location>
        <begin position="6"/>
        <end position="103"/>
    </location>
</feature>
<organism evidence="3 4">
    <name type="scientific">Kaistia hirudinis</name>
    <dbReference type="NCBI Taxonomy" id="1293440"/>
    <lineage>
        <taxon>Bacteria</taxon>
        <taxon>Pseudomonadati</taxon>
        <taxon>Pseudomonadota</taxon>
        <taxon>Alphaproteobacteria</taxon>
        <taxon>Hyphomicrobiales</taxon>
        <taxon>Kaistiaceae</taxon>
        <taxon>Kaistia</taxon>
    </lineage>
</organism>
<keyword evidence="4" id="KW-1185">Reference proteome</keyword>
<dbReference type="InterPro" id="IPR049050">
    <property type="entry name" value="nSTAND3"/>
</dbReference>
<evidence type="ECO:0000313" key="3">
    <source>
        <dbReference type="EMBL" id="MBB3932412.1"/>
    </source>
</evidence>
<keyword evidence="3" id="KW-0547">Nucleotide-binding</keyword>
<proteinExistence type="predicted"/>
<dbReference type="InterPro" id="IPR027417">
    <property type="entry name" value="P-loop_NTPase"/>
</dbReference>
<accession>A0A840ARX6</accession>
<dbReference type="InterPro" id="IPR007560">
    <property type="entry name" value="Restrct_endonuc_IV_Mrr"/>
</dbReference>
<dbReference type="SUPFAM" id="SSF52540">
    <property type="entry name" value="P-loop containing nucleoside triphosphate hydrolases"/>
    <property type="match status" value="1"/>
</dbReference>